<proteinExistence type="predicted"/>
<dbReference type="AlphaFoldDB" id="A0A7K1U7R1"/>
<accession>A0A7K1U7R1</accession>
<evidence type="ECO:0000313" key="1">
    <source>
        <dbReference type="EMBL" id="MVT10393.1"/>
    </source>
</evidence>
<dbReference type="Proteomes" id="UP000461730">
    <property type="component" value="Unassembled WGS sequence"/>
</dbReference>
<keyword evidence="2" id="KW-1185">Reference proteome</keyword>
<reference evidence="1 2" key="1">
    <citation type="submission" date="2019-12" db="EMBL/GenBank/DDBJ databases">
        <title>Chitinophaga sp. strain ysch24 (GDMCC 1.1355), whole genome shotgun sequence.</title>
        <authorList>
            <person name="Zhang X."/>
        </authorList>
    </citation>
    <scope>NUCLEOTIDE SEQUENCE [LARGE SCALE GENOMIC DNA]</scope>
    <source>
        <strain evidence="2">ysch24</strain>
    </source>
</reference>
<protein>
    <submittedName>
        <fullName evidence="1">Uncharacterized protein</fullName>
    </submittedName>
</protein>
<evidence type="ECO:0000313" key="2">
    <source>
        <dbReference type="Proteomes" id="UP000461730"/>
    </source>
</evidence>
<sequence>MQPFNNEIEKVVVLARFKNTPGSVSFTLNATPFDLNPKPEWSVFLNETMAIDLDTSFTLAAPLPLLNDMEELVFIVKYKFA</sequence>
<dbReference type="RefSeq" id="WP_157307836.1">
    <property type="nucleotide sequence ID" value="NZ_WRXN01000008.1"/>
</dbReference>
<dbReference type="EMBL" id="WRXN01000008">
    <property type="protein sequence ID" value="MVT10393.1"/>
    <property type="molecule type" value="Genomic_DNA"/>
</dbReference>
<gene>
    <name evidence="1" type="ORF">GO493_19130</name>
</gene>
<comment type="caution">
    <text evidence="1">The sequence shown here is derived from an EMBL/GenBank/DDBJ whole genome shotgun (WGS) entry which is preliminary data.</text>
</comment>
<name>A0A7K1U7R1_9BACT</name>
<organism evidence="1 2">
    <name type="scientific">Chitinophaga tropicalis</name>
    <dbReference type="NCBI Taxonomy" id="2683588"/>
    <lineage>
        <taxon>Bacteria</taxon>
        <taxon>Pseudomonadati</taxon>
        <taxon>Bacteroidota</taxon>
        <taxon>Chitinophagia</taxon>
        <taxon>Chitinophagales</taxon>
        <taxon>Chitinophagaceae</taxon>
        <taxon>Chitinophaga</taxon>
    </lineage>
</organism>